<evidence type="ECO:0000313" key="4">
    <source>
        <dbReference type="Proteomes" id="UP000274504"/>
    </source>
</evidence>
<accession>A0A0R3S9K7</accession>
<evidence type="ECO:0000313" key="5">
    <source>
        <dbReference type="WBParaSite" id="HDID_0000094201-mRNA-1"/>
    </source>
</evidence>
<name>A0A0R3S9K7_HYMDI</name>
<evidence type="ECO:0000256" key="1">
    <source>
        <dbReference type="SAM" id="MobiDB-lite"/>
    </source>
</evidence>
<dbReference type="Proteomes" id="UP000274504">
    <property type="component" value="Unassembled WGS sequence"/>
</dbReference>
<keyword evidence="2" id="KW-0812">Transmembrane</keyword>
<gene>
    <name evidence="3" type="ORF">HDID_LOCUS943</name>
</gene>
<organism evidence="5">
    <name type="scientific">Hymenolepis diminuta</name>
    <name type="common">Rat tapeworm</name>
    <dbReference type="NCBI Taxonomy" id="6216"/>
    <lineage>
        <taxon>Eukaryota</taxon>
        <taxon>Metazoa</taxon>
        <taxon>Spiralia</taxon>
        <taxon>Lophotrochozoa</taxon>
        <taxon>Platyhelminthes</taxon>
        <taxon>Cestoda</taxon>
        <taxon>Eucestoda</taxon>
        <taxon>Cyclophyllidea</taxon>
        <taxon>Hymenolepididae</taxon>
        <taxon>Hymenolepis</taxon>
    </lineage>
</organism>
<reference evidence="5" key="1">
    <citation type="submission" date="2017-02" db="UniProtKB">
        <authorList>
            <consortium name="WormBaseParasite"/>
        </authorList>
    </citation>
    <scope>IDENTIFICATION</scope>
</reference>
<feature type="transmembrane region" description="Helical" evidence="2">
    <location>
        <begin position="27"/>
        <end position="44"/>
    </location>
</feature>
<proteinExistence type="predicted"/>
<sequence>MYDNNADSNGSDDGFDSVPPAKRQKPTTCLSITTLTFNIIYLMMPSVKKQYFYLVNMVTGDSSAPKILHLRAELAKWYEENDCCGYDGPLDFQNPQDICCTFAFDCNLDGYSVSILGCVIFPKISFIVLIKFPY</sequence>
<evidence type="ECO:0000313" key="3">
    <source>
        <dbReference type="EMBL" id="VDL18404.1"/>
    </source>
</evidence>
<keyword evidence="2" id="KW-0472">Membrane</keyword>
<feature type="compositionally biased region" description="Low complexity" evidence="1">
    <location>
        <begin position="1"/>
        <end position="12"/>
    </location>
</feature>
<dbReference type="WBParaSite" id="HDID_0000094201-mRNA-1">
    <property type="protein sequence ID" value="HDID_0000094201-mRNA-1"/>
    <property type="gene ID" value="HDID_0000094201"/>
</dbReference>
<protein>
    <submittedName>
        <fullName evidence="5">PA2c domain-containing protein</fullName>
    </submittedName>
</protein>
<keyword evidence="2" id="KW-1133">Transmembrane helix</keyword>
<dbReference type="AlphaFoldDB" id="A0A0R3S9K7"/>
<evidence type="ECO:0000256" key="2">
    <source>
        <dbReference type="SAM" id="Phobius"/>
    </source>
</evidence>
<dbReference type="EMBL" id="UYSG01000145">
    <property type="protein sequence ID" value="VDL18404.1"/>
    <property type="molecule type" value="Genomic_DNA"/>
</dbReference>
<feature type="region of interest" description="Disordered" evidence="1">
    <location>
        <begin position="1"/>
        <end position="22"/>
    </location>
</feature>
<feature type="transmembrane region" description="Helical" evidence="2">
    <location>
        <begin position="111"/>
        <end position="130"/>
    </location>
</feature>
<reference evidence="3 4" key="2">
    <citation type="submission" date="2018-11" db="EMBL/GenBank/DDBJ databases">
        <authorList>
            <consortium name="Pathogen Informatics"/>
        </authorList>
    </citation>
    <scope>NUCLEOTIDE SEQUENCE [LARGE SCALE GENOMIC DNA]</scope>
</reference>